<dbReference type="Gene3D" id="2.160.10.10">
    <property type="entry name" value="Hexapeptide repeat proteins"/>
    <property type="match status" value="1"/>
</dbReference>
<comment type="caution">
    <text evidence="4">The sequence shown here is derived from an EMBL/GenBank/DDBJ whole genome shotgun (WGS) entry which is preliminary data.</text>
</comment>
<dbReference type="CDD" id="cd04181">
    <property type="entry name" value="NTP_transferase"/>
    <property type="match status" value="1"/>
</dbReference>
<dbReference type="Proteomes" id="UP000320184">
    <property type="component" value="Unassembled WGS sequence"/>
</dbReference>
<name>A0A538SIF4_UNCEI</name>
<accession>A0A538SIF4</accession>
<dbReference type="EMBL" id="VBOT01000080">
    <property type="protein sequence ID" value="TMQ51138.1"/>
    <property type="molecule type" value="Genomic_DNA"/>
</dbReference>
<proteinExistence type="predicted"/>
<dbReference type="InterPro" id="IPR005835">
    <property type="entry name" value="NTP_transferase_dom"/>
</dbReference>
<protein>
    <submittedName>
        <fullName evidence="4">Nucleotidyl transferase</fullName>
    </submittedName>
</protein>
<dbReference type="PANTHER" id="PTHR43584:SF8">
    <property type="entry name" value="N-ACETYLMURAMATE ALPHA-1-PHOSPHATE URIDYLYLTRANSFERASE"/>
    <property type="match status" value="1"/>
</dbReference>
<dbReference type="Pfam" id="PF00483">
    <property type="entry name" value="NTP_transferase"/>
    <property type="match status" value="1"/>
</dbReference>
<dbReference type="InterPro" id="IPR050065">
    <property type="entry name" value="GlmU-like"/>
</dbReference>
<evidence type="ECO:0000256" key="2">
    <source>
        <dbReference type="ARBA" id="ARBA00022695"/>
    </source>
</evidence>
<feature type="domain" description="Nucleotidyl transferase" evidence="3">
    <location>
        <begin position="2"/>
        <end position="234"/>
    </location>
</feature>
<evidence type="ECO:0000256" key="1">
    <source>
        <dbReference type="ARBA" id="ARBA00022679"/>
    </source>
</evidence>
<keyword evidence="2" id="KW-0548">Nucleotidyltransferase</keyword>
<dbReference type="SUPFAM" id="SSF53448">
    <property type="entry name" value="Nucleotide-diphospho-sugar transferases"/>
    <property type="match status" value="1"/>
</dbReference>
<dbReference type="Gene3D" id="3.90.550.10">
    <property type="entry name" value="Spore Coat Polysaccharide Biosynthesis Protein SpsA, Chain A"/>
    <property type="match status" value="1"/>
</dbReference>
<organism evidence="4 5">
    <name type="scientific">Eiseniibacteriota bacterium</name>
    <dbReference type="NCBI Taxonomy" id="2212470"/>
    <lineage>
        <taxon>Bacteria</taxon>
        <taxon>Candidatus Eiseniibacteriota</taxon>
    </lineage>
</organism>
<evidence type="ECO:0000259" key="3">
    <source>
        <dbReference type="Pfam" id="PF00483"/>
    </source>
</evidence>
<dbReference type="InterPro" id="IPR029044">
    <property type="entry name" value="Nucleotide-diphossugar_trans"/>
</dbReference>
<reference evidence="4 5" key="1">
    <citation type="journal article" date="2019" name="Nat. Microbiol.">
        <title>Mediterranean grassland soil C-N compound turnover is dependent on rainfall and depth, and is mediated by genomically divergent microorganisms.</title>
        <authorList>
            <person name="Diamond S."/>
            <person name="Andeer P.F."/>
            <person name="Li Z."/>
            <person name="Crits-Christoph A."/>
            <person name="Burstein D."/>
            <person name="Anantharaman K."/>
            <person name="Lane K.R."/>
            <person name="Thomas B.C."/>
            <person name="Pan C."/>
            <person name="Northen T.R."/>
            <person name="Banfield J.F."/>
        </authorList>
    </citation>
    <scope>NUCLEOTIDE SEQUENCE [LARGE SCALE GENOMIC DNA]</scope>
    <source>
        <strain evidence="4">WS_3</strain>
    </source>
</reference>
<dbReference type="PANTHER" id="PTHR43584">
    <property type="entry name" value="NUCLEOTIDYL TRANSFERASE"/>
    <property type="match status" value="1"/>
</dbReference>
<keyword evidence="1 4" id="KW-0808">Transferase</keyword>
<evidence type="ECO:0000313" key="4">
    <source>
        <dbReference type="EMBL" id="TMQ51138.1"/>
    </source>
</evidence>
<dbReference type="AlphaFoldDB" id="A0A538SIF4"/>
<dbReference type="GO" id="GO:0016779">
    <property type="term" value="F:nucleotidyltransferase activity"/>
    <property type="evidence" value="ECO:0007669"/>
    <property type="project" value="UniProtKB-KW"/>
</dbReference>
<gene>
    <name evidence="4" type="ORF">E6K73_06630</name>
</gene>
<sequence>MAVVPVAGVGTRLRPHTHTQPKVLLQVAGKPILAHILDDLPRLGISRAVLIVGHMGERIVEFVRSRYRYPTLEAEFVEQPERLGLGHAVSLAEPFADDRPMLIILGDTIFEADLGSVLRGGTSSIGVKPVKDPQRFGIVETNGQGRVVRMVEKPDRPSSNLAITGVYYFTHGKPLFDALRELREKNVRTRGEFQLTDAMQLLVERGETITTFPIDGWYDCGKTETLLETNRVLLEKHSATADLPGSLVCGPVSVAEGAVVEACIIGPHVSIAAGARLRHAVVRNSIINPNARVENVLLEGSVVGDSAIVMGRFKRVNVGDSSELSIT</sequence>
<evidence type="ECO:0000313" key="5">
    <source>
        <dbReference type="Proteomes" id="UP000320184"/>
    </source>
</evidence>